<evidence type="ECO:0000313" key="1">
    <source>
        <dbReference type="EMBL" id="CAG7837500.1"/>
    </source>
</evidence>
<accession>A0A8J2MER4</accession>
<comment type="caution">
    <text evidence="1">The sequence shown here is derived from an EMBL/GenBank/DDBJ whole genome shotgun (WGS) entry which is preliminary data.</text>
</comment>
<reference evidence="1" key="1">
    <citation type="submission" date="2021-06" db="EMBL/GenBank/DDBJ databases">
        <authorList>
            <person name="Hodson N. C."/>
            <person name="Mongue J. A."/>
            <person name="Jaron S. K."/>
        </authorList>
    </citation>
    <scope>NUCLEOTIDE SEQUENCE</scope>
</reference>
<keyword evidence="2" id="KW-1185">Reference proteome</keyword>
<feature type="non-terminal residue" evidence="1">
    <location>
        <position position="1"/>
    </location>
</feature>
<sequence length="15" mass="1832">VKFFFQVFPPPYTQS</sequence>
<dbReference type="Proteomes" id="UP000708208">
    <property type="component" value="Unassembled WGS sequence"/>
</dbReference>
<gene>
    <name evidence="1" type="ORF">AFUS01_LOCUS46607</name>
</gene>
<proteinExistence type="predicted"/>
<dbReference type="EMBL" id="CAJVCH010571429">
    <property type="protein sequence ID" value="CAG7837500.1"/>
    <property type="molecule type" value="Genomic_DNA"/>
</dbReference>
<name>A0A8J2MER4_9HEXA</name>
<protein>
    <submittedName>
        <fullName evidence="1">Uncharacterized protein</fullName>
    </submittedName>
</protein>
<organism evidence="1 2">
    <name type="scientific">Allacma fusca</name>
    <dbReference type="NCBI Taxonomy" id="39272"/>
    <lineage>
        <taxon>Eukaryota</taxon>
        <taxon>Metazoa</taxon>
        <taxon>Ecdysozoa</taxon>
        <taxon>Arthropoda</taxon>
        <taxon>Hexapoda</taxon>
        <taxon>Collembola</taxon>
        <taxon>Symphypleona</taxon>
        <taxon>Sminthuridae</taxon>
        <taxon>Allacma</taxon>
    </lineage>
</organism>
<evidence type="ECO:0000313" key="2">
    <source>
        <dbReference type="Proteomes" id="UP000708208"/>
    </source>
</evidence>